<dbReference type="EMBL" id="BDQM01000004">
    <property type="protein sequence ID" value="GAW95258.1"/>
    <property type="molecule type" value="Genomic_DNA"/>
</dbReference>
<keyword evidence="1" id="KW-0175">Coiled coil</keyword>
<gene>
    <name evidence="3" type="ORF">MTCD1_00860</name>
</gene>
<evidence type="ECO:0008006" key="5">
    <source>
        <dbReference type="Google" id="ProtNLM"/>
    </source>
</evidence>
<feature type="compositionally biased region" description="Basic and acidic residues" evidence="2">
    <location>
        <begin position="297"/>
        <end position="311"/>
    </location>
</feature>
<comment type="caution">
    <text evidence="3">The sequence shown here is derived from an EMBL/GenBank/DDBJ whole genome shotgun (WGS) entry which is preliminary data.</text>
</comment>
<feature type="region of interest" description="Disordered" evidence="2">
    <location>
        <begin position="226"/>
        <end position="272"/>
    </location>
</feature>
<sequence length="317" mass="35472">MKKWFFSNNGEITAPLDLDAAKDYLATNPNVYGWHPSFNQWKPVNCISEFVDVLPPTVQAPLIPKEISDQFLAKKQRLEGKLTSIDDSINHSQSSLAKFEQQIASYKDLTKNLNDDVKGAIDNIEKKYKNLSRKLSQVKDAVHIAETEMSAVVDDFTHRMSSNDIFMPSCTPSTAILQEQENNLLADNAQGSKAKLAQEILATPHQRVEPNEAKLEETPVAIKESVKTQAKQEAKKVTKKPAKKVEKTASQSPLYDSYEASQSPKDSFNGMKNMMKSVFKGDSKIEKEVKTVNVDANKAKEEPLSMAERLKIAQNNQ</sequence>
<accession>A0ABQ0MSD0</accession>
<name>A0ABQ0MSD0_9GAMM</name>
<protein>
    <recommendedName>
        <fullName evidence="5">GYF domain-containing protein</fullName>
    </recommendedName>
</protein>
<feature type="coiled-coil region" evidence="1">
    <location>
        <begin position="96"/>
        <end position="148"/>
    </location>
</feature>
<organism evidence="3 4">
    <name type="scientific">Colwellia marinimaniae</name>
    <dbReference type="NCBI Taxonomy" id="1513592"/>
    <lineage>
        <taxon>Bacteria</taxon>
        <taxon>Pseudomonadati</taxon>
        <taxon>Pseudomonadota</taxon>
        <taxon>Gammaproteobacteria</taxon>
        <taxon>Alteromonadales</taxon>
        <taxon>Colwelliaceae</taxon>
        <taxon>Colwellia</taxon>
    </lineage>
</organism>
<dbReference type="RefSeq" id="WP_057181135.1">
    <property type="nucleotide sequence ID" value="NZ_BDQM01000004.1"/>
</dbReference>
<reference evidence="3 4" key="1">
    <citation type="submission" date="2017-06" db="EMBL/GenBank/DDBJ databases">
        <title>Whole Genome Sequences of Colwellia marinimaniae MTCD1.</title>
        <authorList>
            <person name="Kusumoto H."/>
            <person name="Inoue M."/>
            <person name="Tanikawa K."/>
            <person name="Maeji H."/>
            <person name="Cameron J.H."/>
            <person name="Bartlett D.H."/>
        </authorList>
    </citation>
    <scope>NUCLEOTIDE SEQUENCE [LARGE SCALE GENOMIC DNA]</scope>
    <source>
        <strain evidence="3 4">MTCD1</strain>
    </source>
</reference>
<feature type="compositionally biased region" description="Basic and acidic residues" evidence="2">
    <location>
        <begin position="226"/>
        <end position="236"/>
    </location>
</feature>
<proteinExistence type="predicted"/>
<feature type="compositionally biased region" description="Polar residues" evidence="2">
    <location>
        <begin position="250"/>
        <end position="266"/>
    </location>
</feature>
<evidence type="ECO:0000313" key="3">
    <source>
        <dbReference type="EMBL" id="GAW95258.1"/>
    </source>
</evidence>
<feature type="region of interest" description="Disordered" evidence="2">
    <location>
        <begin position="296"/>
        <end position="317"/>
    </location>
</feature>
<evidence type="ECO:0000256" key="1">
    <source>
        <dbReference type="SAM" id="Coils"/>
    </source>
</evidence>
<dbReference type="Proteomes" id="UP000197068">
    <property type="component" value="Unassembled WGS sequence"/>
</dbReference>
<evidence type="ECO:0000256" key="2">
    <source>
        <dbReference type="SAM" id="MobiDB-lite"/>
    </source>
</evidence>
<dbReference type="SUPFAM" id="SSF46579">
    <property type="entry name" value="Prefoldin"/>
    <property type="match status" value="1"/>
</dbReference>
<evidence type="ECO:0000313" key="4">
    <source>
        <dbReference type="Proteomes" id="UP000197068"/>
    </source>
</evidence>
<keyword evidence="4" id="KW-1185">Reference proteome</keyword>